<dbReference type="Pfam" id="PF00085">
    <property type="entry name" value="Thioredoxin"/>
    <property type="match status" value="1"/>
</dbReference>
<gene>
    <name evidence="2" type="ORF">JF50_22225</name>
</gene>
<dbReference type="AlphaFoldDB" id="A0A0C1Q570"/>
<reference evidence="2 3" key="1">
    <citation type="submission" date="2014-12" db="EMBL/GenBank/DDBJ databases">
        <title>Draft Genome Sequence of Pseudoalteromonas luteoviolacea HI1.</title>
        <authorList>
            <person name="Asahina A.Y."/>
            <person name="Hadfield M.G."/>
        </authorList>
    </citation>
    <scope>NUCLEOTIDE SEQUENCE [LARGE SCALE GENOMIC DNA]</scope>
    <source>
        <strain evidence="2 3">HI1</strain>
    </source>
</reference>
<dbReference type="InterPro" id="IPR036249">
    <property type="entry name" value="Thioredoxin-like_sf"/>
</dbReference>
<dbReference type="Gene3D" id="1.25.40.10">
    <property type="entry name" value="Tetratricopeptide repeat domain"/>
    <property type="match status" value="2"/>
</dbReference>
<dbReference type="GO" id="GO:0006950">
    <property type="term" value="P:response to stress"/>
    <property type="evidence" value="ECO:0007669"/>
    <property type="project" value="UniProtKB-ARBA"/>
</dbReference>
<dbReference type="PROSITE" id="PS51352">
    <property type="entry name" value="THIOREDOXIN_2"/>
    <property type="match status" value="1"/>
</dbReference>
<dbReference type="GO" id="GO:0015035">
    <property type="term" value="F:protein-disulfide reductase activity"/>
    <property type="evidence" value="ECO:0007669"/>
    <property type="project" value="TreeGrafter"/>
</dbReference>
<protein>
    <submittedName>
        <fullName evidence="2">Thioredoxin</fullName>
    </submittedName>
</protein>
<dbReference type="PANTHER" id="PTHR45663">
    <property type="entry name" value="GEO12009P1"/>
    <property type="match status" value="1"/>
</dbReference>
<dbReference type="InterPro" id="IPR011990">
    <property type="entry name" value="TPR-like_helical_dom_sf"/>
</dbReference>
<organism evidence="2 3">
    <name type="scientific">Pseudoalteromonas luteoviolacea</name>
    <dbReference type="NCBI Taxonomy" id="43657"/>
    <lineage>
        <taxon>Bacteria</taxon>
        <taxon>Pseudomonadati</taxon>
        <taxon>Pseudomonadota</taxon>
        <taxon>Gammaproteobacteria</taxon>
        <taxon>Alteromonadales</taxon>
        <taxon>Pseudoalteromonadaceae</taxon>
        <taxon>Pseudoalteromonas</taxon>
    </lineage>
</organism>
<dbReference type="Pfam" id="PF14561">
    <property type="entry name" value="TPR_20"/>
    <property type="match status" value="1"/>
</dbReference>
<dbReference type="SUPFAM" id="SSF52833">
    <property type="entry name" value="Thioredoxin-like"/>
    <property type="match status" value="1"/>
</dbReference>
<feature type="domain" description="Thioredoxin" evidence="1">
    <location>
        <begin position="1"/>
        <end position="114"/>
    </location>
</feature>
<dbReference type="PANTHER" id="PTHR45663:SF11">
    <property type="entry name" value="GEO12009P1"/>
    <property type="match status" value="1"/>
</dbReference>
<dbReference type="Gene3D" id="3.40.30.10">
    <property type="entry name" value="Glutaredoxin"/>
    <property type="match status" value="1"/>
</dbReference>
<accession>A0A0C1Q570</accession>
<dbReference type="SUPFAM" id="SSF48452">
    <property type="entry name" value="TPR-like"/>
    <property type="match status" value="1"/>
</dbReference>
<dbReference type="OrthoDB" id="9790390at2"/>
<dbReference type="InterPro" id="IPR013766">
    <property type="entry name" value="Thioredoxin_domain"/>
</dbReference>
<dbReference type="GO" id="GO:0005737">
    <property type="term" value="C:cytoplasm"/>
    <property type="evidence" value="ECO:0007669"/>
    <property type="project" value="TreeGrafter"/>
</dbReference>
<proteinExistence type="predicted"/>
<evidence type="ECO:0000313" key="2">
    <source>
        <dbReference type="EMBL" id="KID54625.1"/>
    </source>
</evidence>
<comment type="caution">
    <text evidence="2">The sequence shown here is derived from an EMBL/GenBank/DDBJ whole genome shotgun (WGS) entry which is preliminary data.</text>
</comment>
<dbReference type="EMBL" id="JWIC01000010">
    <property type="protein sequence ID" value="KID54625.1"/>
    <property type="molecule type" value="Genomic_DNA"/>
</dbReference>
<name>A0A0C1Q570_9GAMM</name>
<sequence length="285" mass="30894">MENKITLTPENIQQVLSSSSAEHIVLLSFYSAQHPDCVAQAAILDELATQYKSSITIATLDCDIQQALAGQLAQQVGLQALPTIVVLKAGSPVDVLVGAKTKEDITKVLTEHLPSPELILLDQAKQSLSEGDLNAAYSQAKQAYDIAKGNPRVNLVFADICIQIQKTDDAAALLATIPEDQHDAYYNNLQAKLVQAQEAQESPEIKRLMAAVEENPEDLALWCELAQAQVDAGKKEDALTSLFKVLSKDLAFGEARKGYLDIIASLPEGDSAAASFRRKLYSLLY</sequence>
<evidence type="ECO:0000313" key="3">
    <source>
        <dbReference type="Proteomes" id="UP000031327"/>
    </source>
</evidence>
<dbReference type="Proteomes" id="UP000031327">
    <property type="component" value="Unassembled WGS sequence"/>
</dbReference>
<evidence type="ECO:0000259" key="1">
    <source>
        <dbReference type="PROSITE" id="PS51352"/>
    </source>
</evidence>
<dbReference type="RefSeq" id="WP_039611527.1">
    <property type="nucleotide sequence ID" value="NZ_JWIC01000010.1"/>
</dbReference>
<dbReference type="Pfam" id="PF14559">
    <property type="entry name" value="TPR_19"/>
    <property type="match status" value="1"/>
</dbReference>